<keyword evidence="4" id="KW-0805">Transcription regulation</keyword>
<dbReference type="EMBL" id="JAPQKT010000004">
    <property type="protein sequence ID" value="KAJ5233379.1"/>
    <property type="molecule type" value="Genomic_DNA"/>
</dbReference>
<dbReference type="RefSeq" id="XP_056500879.1">
    <property type="nucleotide sequence ID" value="XM_056644065.1"/>
</dbReference>
<accession>A0A9W9TQJ5</accession>
<evidence type="ECO:0000256" key="1">
    <source>
        <dbReference type="ARBA" id="ARBA00004123"/>
    </source>
</evidence>
<reference evidence="9" key="1">
    <citation type="submission" date="2022-11" db="EMBL/GenBank/DDBJ databases">
        <authorList>
            <person name="Petersen C."/>
        </authorList>
    </citation>
    <scope>NUCLEOTIDE SEQUENCE</scope>
    <source>
        <strain evidence="9">IBT 23319</strain>
    </source>
</reference>
<comment type="caution">
    <text evidence="9">The sequence shown here is derived from an EMBL/GenBank/DDBJ whole genome shotgun (WGS) entry which is preliminary data.</text>
</comment>
<sequence length="618" mass="68907">MASSSRCDARSPSCTKCLEAGTRCLASGESKDRTVPRSIVRFLEEELRINQEPSLDSEKSDGLNHDLIEQVLDGLAPTFLGLTSAVPLARCAVAGTKLPSTTFLGANDSNDIQAQTALASTHHSTSGLSTIPNTVADFLFSNYMTRVVTQCPLFYSADLEAYFDSVFRKSSTMLDADIISGSPRERFIIGLIMAISLTTAARTQQVWANSIATGLVKEAMQNIQAVCTNDIHGLQALLLFLQYANLDPTAANVWLLSGFTTQSCIDLGLHRETPGIRELDPLTRDVRRRVFWCAYEMEIATSAALLRPSSLLKLSIDVPFPAEVDDGLISSYGINLSGYPVKFASRRIWQFRQIEAEVLLVQFHNGSIPTQYSTLDEWMDGIVNRIDGWKQEINWASSLNTDPSKLSQWEEMCLYSNIARDVIIVMLFRPSPRVKDPSYGRLMQAFPACIGVADGYWKQANLSFGNSKFVFHPCYHTFSAGILFLRTLQRCKDVISENYNLSEVENFISCFSRLFTTIAERWPAASRCLEEFEKLMIPVKREYVDYTVQKARNALQNSSYHRIPAFVTGDDLAIGSAWQSDNISFGPLLTTGIWDCESPELALSVPLDWDAEFNFGMN</sequence>
<proteinExistence type="predicted"/>
<evidence type="ECO:0000256" key="2">
    <source>
        <dbReference type="ARBA" id="ARBA00022723"/>
    </source>
</evidence>
<dbReference type="OrthoDB" id="189997at2759"/>
<dbReference type="GO" id="GO:0005634">
    <property type="term" value="C:nucleus"/>
    <property type="evidence" value="ECO:0007669"/>
    <property type="project" value="UniProtKB-SubCell"/>
</dbReference>
<protein>
    <recommendedName>
        <fullName evidence="8">Xylanolytic transcriptional activator regulatory domain-containing protein</fullName>
    </recommendedName>
</protein>
<dbReference type="Gene3D" id="4.10.240.10">
    <property type="entry name" value="Zn(2)-C6 fungal-type DNA-binding domain"/>
    <property type="match status" value="1"/>
</dbReference>
<evidence type="ECO:0000259" key="8">
    <source>
        <dbReference type="SMART" id="SM00906"/>
    </source>
</evidence>
<keyword evidence="3" id="KW-0862">Zinc</keyword>
<keyword evidence="6" id="KW-0804">Transcription</keyword>
<dbReference type="Pfam" id="PF04082">
    <property type="entry name" value="Fungal_trans"/>
    <property type="match status" value="1"/>
</dbReference>
<dbReference type="AlphaFoldDB" id="A0A9W9TQJ5"/>
<dbReference type="InterPro" id="IPR036864">
    <property type="entry name" value="Zn2-C6_fun-type_DNA-bd_sf"/>
</dbReference>
<evidence type="ECO:0000313" key="9">
    <source>
        <dbReference type="EMBL" id="KAJ5233379.1"/>
    </source>
</evidence>
<dbReference type="InterPro" id="IPR052202">
    <property type="entry name" value="Yeast_MetPath_Reg"/>
</dbReference>
<name>A0A9W9TQJ5_PENCI</name>
<dbReference type="InterPro" id="IPR007219">
    <property type="entry name" value="XnlR_reg_dom"/>
</dbReference>
<keyword evidence="10" id="KW-1185">Reference proteome</keyword>
<keyword evidence="7" id="KW-0539">Nucleus</keyword>
<dbReference type="CDD" id="cd12148">
    <property type="entry name" value="fungal_TF_MHR"/>
    <property type="match status" value="1"/>
</dbReference>
<feature type="domain" description="Xylanolytic transcriptional activator regulatory" evidence="8">
    <location>
        <begin position="253"/>
        <end position="327"/>
    </location>
</feature>
<dbReference type="Proteomes" id="UP001147733">
    <property type="component" value="Unassembled WGS sequence"/>
</dbReference>
<comment type="subcellular location">
    <subcellularLocation>
        <location evidence="1">Nucleus</location>
    </subcellularLocation>
</comment>
<gene>
    <name evidence="9" type="ORF">N7469_005145</name>
</gene>
<dbReference type="GeneID" id="81383232"/>
<evidence type="ECO:0000256" key="5">
    <source>
        <dbReference type="ARBA" id="ARBA00023125"/>
    </source>
</evidence>
<organism evidence="9 10">
    <name type="scientific">Penicillium citrinum</name>
    <dbReference type="NCBI Taxonomy" id="5077"/>
    <lineage>
        <taxon>Eukaryota</taxon>
        <taxon>Fungi</taxon>
        <taxon>Dikarya</taxon>
        <taxon>Ascomycota</taxon>
        <taxon>Pezizomycotina</taxon>
        <taxon>Eurotiomycetes</taxon>
        <taxon>Eurotiomycetidae</taxon>
        <taxon>Eurotiales</taxon>
        <taxon>Aspergillaceae</taxon>
        <taxon>Penicillium</taxon>
    </lineage>
</organism>
<evidence type="ECO:0000256" key="3">
    <source>
        <dbReference type="ARBA" id="ARBA00022833"/>
    </source>
</evidence>
<evidence type="ECO:0000256" key="7">
    <source>
        <dbReference type="ARBA" id="ARBA00023242"/>
    </source>
</evidence>
<dbReference type="PANTHER" id="PTHR47782">
    <property type="entry name" value="ZN(II)2CYS6 TRANSCRIPTION FACTOR (EUROFUNG)-RELATED"/>
    <property type="match status" value="1"/>
</dbReference>
<dbReference type="SMART" id="SM00906">
    <property type="entry name" value="Fungal_trans"/>
    <property type="match status" value="1"/>
</dbReference>
<dbReference type="PANTHER" id="PTHR47782:SF1">
    <property type="entry name" value="PYRIMIDINE PATHWAY REGULATORY PROTEIN 1"/>
    <property type="match status" value="1"/>
</dbReference>
<evidence type="ECO:0000313" key="10">
    <source>
        <dbReference type="Proteomes" id="UP001147733"/>
    </source>
</evidence>
<dbReference type="GO" id="GO:0006351">
    <property type="term" value="P:DNA-templated transcription"/>
    <property type="evidence" value="ECO:0007669"/>
    <property type="project" value="InterPro"/>
</dbReference>
<dbReference type="GO" id="GO:0008270">
    <property type="term" value="F:zinc ion binding"/>
    <property type="evidence" value="ECO:0007669"/>
    <property type="project" value="InterPro"/>
</dbReference>
<dbReference type="GO" id="GO:0043565">
    <property type="term" value="F:sequence-specific DNA binding"/>
    <property type="evidence" value="ECO:0007669"/>
    <property type="project" value="TreeGrafter"/>
</dbReference>
<dbReference type="GO" id="GO:0045944">
    <property type="term" value="P:positive regulation of transcription by RNA polymerase II"/>
    <property type="evidence" value="ECO:0007669"/>
    <property type="project" value="TreeGrafter"/>
</dbReference>
<dbReference type="GO" id="GO:0000981">
    <property type="term" value="F:DNA-binding transcription factor activity, RNA polymerase II-specific"/>
    <property type="evidence" value="ECO:0007669"/>
    <property type="project" value="InterPro"/>
</dbReference>
<keyword evidence="2" id="KW-0479">Metal-binding</keyword>
<evidence type="ECO:0000256" key="6">
    <source>
        <dbReference type="ARBA" id="ARBA00023163"/>
    </source>
</evidence>
<reference evidence="9" key="2">
    <citation type="journal article" date="2023" name="IMA Fungus">
        <title>Comparative genomic study of the Penicillium genus elucidates a diverse pangenome and 15 lateral gene transfer events.</title>
        <authorList>
            <person name="Petersen C."/>
            <person name="Sorensen T."/>
            <person name="Nielsen M.R."/>
            <person name="Sondergaard T.E."/>
            <person name="Sorensen J.L."/>
            <person name="Fitzpatrick D.A."/>
            <person name="Frisvad J.C."/>
            <person name="Nielsen K.L."/>
        </authorList>
    </citation>
    <scope>NUCLEOTIDE SEQUENCE</scope>
    <source>
        <strain evidence="9">IBT 23319</strain>
    </source>
</reference>
<keyword evidence="5" id="KW-0238">DNA-binding</keyword>
<evidence type="ECO:0000256" key="4">
    <source>
        <dbReference type="ARBA" id="ARBA00023015"/>
    </source>
</evidence>